<keyword evidence="3" id="KW-1185">Reference proteome</keyword>
<dbReference type="OrthoDB" id="3078018at2759"/>
<sequence length="148" mass="16716">MRFASVLILIPLALSLGLLANAHDHTLDSREHVDELSAREDYFGDALAAREILSDISTRELVNVLSERLERRGKTCKRCKQNKGLTSTCSAKITMHTIIHPNFSTPGKKLYTCSTCSESWDRKDKLKRWEQPTGVENVCLRASAHEFD</sequence>
<reference evidence="2 3" key="1">
    <citation type="journal article" date="2020" name="ISME J.">
        <title>Uncovering the hidden diversity of litter-decomposition mechanisms in mushroom-forming fungi.</title>
        <authorList>
            <person name="Floudas D."/>
            <person name="Bentzer J."/>
            <person name="Ahren D."/>
            <person name="Johansson T."/>
            <person name="Persson P."/>
            <person name="Tunlid A."/>
        </authorList>
    </citation>
    <scope>NUCLEOTIDE SEQUENCE [LARGE SCALE GENOMIC DNA]</scope>
    <source>
        <strain evidence="2 3">CBS 175.51</strain>
    </source>
</reference>
<feature type="chain" id="PRO_5034674428" evidence="1">
    <location>
        <begin position="23"/>
        <end position="148"/>
    </location>
</feature>
<evidence type="ECO:0000313" key="2">
    <source>
        <dbReference type="EMBL" id="KAF5339212.1"/>
    </source>
</evidence>
<feature type="signal peptide" evidence="1">
    <location>
        <begin position="1"/>
        <end position="22"/>
    </location>
</feature>
<dbReference type="AlphaFoldDB" id="A0A8H5CCD3"/>
<evidence type="ECO:0000313" key="3">
    <source>
        <dbReference type="Proteomes" id="UP000541558"/>
    </source>
</evidence>
<keyword evidence="1" id="KW-0732">Signal</keyword>
<protein>
    <submittedName>
        <fullName evidence="2">Uncharacterized protein</fullName>
    </submittedName>
</protein>
<dbReference type="EMBL" id="JAACJK010000009">
    <property type="protein sequence ID" value="KAF5339212.1"/>
    <property type="molecule type" value="Genomic_DNA"/>
</dbReference>
<dbReference type="Proteomes" id="UP000541558">
    <property type="component" value="Unassembled WGS sequence"/>
</dbReference>
<accession>A0A8H5CCD3</accession>
<organism evidence="2 3">
    <name type="scientific">Ephemerocybe angulata</name>
    <dbReference type="NCBI Taxonomy" id="980116"/>
    <lineage>
        <taxon>Eukaryota</taxon>
        <taxon>Fungi</taxon>
        <taxon>Dikarya</taxon>
        <taxon>Basidiomycota</taxon>
        <taxon>Agaricomycotina</taxon>
        <taxon>Agaricomycetes</taxon>
        <taxon>Agaricomycetidae</taxon>
        <taxon>Agaricales</taxon>
        <taxon>Agaricineae</taxon>
        <taxon>Psathyrellaceae</taxon>
        <taxon>Ephemerocybe</taxon>
    </lineage>
</organism>
<name>A0A8H5CCD3_9AGAR</name>
<proteinExistence type="predicted"/>
<evidence type="ECO:0000256" key="1">
    <source>
        <dbReference type="SAM" id="SignalP"/>
    </source>
</evidence>
<comment type="caution">
    <text evidence="2">The sequence shown here is derived from an EMBL/GenBank/DDBJ whole genome shotgun (WGS) entry which is preliminary data.</text>
</comment>
<gene>
    <name evidence="2" type="ORF">D9611_011185</name>
</gene>